<dbReference type="EMBL" id="MRVI01000002">
    <property type="protein sequence ID" value="OOC58617.1"/>
    <property type="molecule type" value="Genomic_DNA"/>
</dbReference>
<reference evidence="6" key="1">
    <citation type="submission" date="2016-08" db="EMBL/GenBank/DDBJ databases">
        <title>Complete Genome Seqeunce of Paenibacillus sp. nov. IHBB 9852 from high altitute lake of Indian trans-Himalayas.</title>
        <authorList>
            <person name="Kiran S."/>
            <person name="Swarnkar M.K."/>
            <person name="Rana A."/>
            <person name="Tewari R."/>
            <person name="Gulati A."/>
        </authorList>
    </citation>
    <scope>NUCLEOTIDE SEQUENCE [LARGE SCALE GENOMIC DNA]</scope>
    <source>
        <strain evidence="6">IHBB 9852</strain>
    </source>
</reference>
<dbReference type="CDD" id="cd01106">
    <property type="entry name" value="HTH_TipAL-Mta"/>
    <property type="match status" value="1"/>
</dbReference>
<keyword evidence="8" id="KW-1185">Reference proteome</keyword>
<dbReference type="InterPro" id="IPR047057">
    <property type="entry name" value="MerR_fam"/>
</dbReference>
<reference evidence="7 8" key="2">
    <citation type="submission" date="2016-12" db="EMBL/GenBank/DDBJ databases">
        <title>Genome sequencing and description of Paenibacillus sp. nov. from high altitude lake in the Indian Trans- Himalayas.</title>
        <authorList>
            <person name="Kiran S."/>
            <person name="Swarnkar M.K."/>
            <person name="Rana A."/>
            <person name="Tewari R."/>
            <person name="Gulati A."/>
        </authorList>
    </citation>
    <scope>NUCLEOTIDE SEQUENCE [LARGE SCALE GENOMIC DNA]</scope>
    <source>
        <strain evidence="7 8">IHBB 9951</strain>
    </source>
</reference>
<dbReference type="SMART" id="SM00422">
    <property type="entry name" value="HTH_MERR"/>
    <property type="match status" value="1"/>
</dbReference>
<dbReference type="PANTHER" id="PTHR30204">
    <property type="entry name" value="REDOX-CYCLING DRUG-SENSING TRANSCRIPTIONAL ACTIVATOR SOXR"/>
    <property type="match status" value="1"/>
</dbReference>
<dbReference type="PANTHER" id="PTHR30204:SF90">
    <property type="entry name" value="HTH-TYPE TRANSCRIPTIONAL ACTIVATOR MTA"/>
    <property type="match status" value="1"/>
</dbReference>
<keyword evidence="4" id="KW-0804">Transcription</keyword>
<dbReference type="AlphaFoldDB" id="A0A1B2DY96"/>
<dbReference type="GO" id="GO:0003677">
    <property type="term" value="F:DNA binding"/>
    <property type="evidence" value="ECO:0007669"/>
    <property type="project" value="UniProtKB-KW"/>
</dbReference>
<dbReference type="InterPro" id="IPR000551">
    <property type="entry name" value="MerR-type_HTH_dom"/>
</dbReference>
<proteinExistence type="predicted"/>
<feature type="domain" description="HTH merR-type" evidence="5">
    <location>
        <begin position="2"/>
        <end position="71"/>
    </location>
</feature>
<evidence type="ECO:0000256" key="1">
    <source>
        <dbReference type="ARBA" id="ARBA00023015"/>
    </source>
</evidence>
<evidence type="ECO:0000256" key="3">
    <source>
        <dbReference type="ARBA" id="ARBA00023159"/>
    </source>
</evidence>
<dbReference type="InterPro" id="IPR012925">
    <property type="entry name" value="TipAS_dom"/>
</dbReference>
<dbReference type="Gene3D" id="1.10.490.50">
    <property type="entry name" value="Antibiotic binding domain of TipA-like multidrug resistance regulators"/>
    <property type="match status" value="1"/>
</dbReference>
<dbReference type="InterPro" id="IPR036244">
    <property type="entry name" value="TipA-like_antibiotic-bd"/>
</dbReference>
<keyword evidence="3" id="KW-0010">Activator</keyword>
<evidence type="ECO:0000313" key="6">
    <source>
        <dbReference type="EMBL" id="ANY72716.1"/>
    </source>
</evidence>
<evidence type="ECO:0000259" key="5">
    <source>
        <dbReference type="PROSITE" id="PS50937"/>
    </source>
</evidence>
<dbReference type="GO" id="GO:0003700">
    <property type="term" value="F:DNA-binding transcription factor activity"/>
    <property type="evidence" value="ECO:0007669"/>
    <property type="project" value="InterPro"/>
</dbReference>
<dbReference type="KEGG" id="pib:BBD41_09000"/>
<organism evidence="6">
    <name type="scientific">Paenibacillus ihbetae</name>
    <dbReference type="NCBI Taxonomy" id="1870820"/>
    <lineage>
        <taxon>Bacteria</taxon>
        <taxon>Bacillati</taxon>
        <taxon>Bacillota</taxon>
        <taxon>Bacilli</taxon>
        <taxon>Bacillales</taxon>
        <taxon>Paenibacillaceae</taxon>
        <taxon>Paenibacillus</taxon>
    </lineage>
</organism>
<protein>
    <submittedName>
        <fullName evidence="6">MerR family transcriptional regulator</fullName>
    </submittedName>
</protein>
<dbReference type="SUPFAM" id="SSF89082">
    <property type="entry name" value="Antibiotic binding domain of TipA-like multidrug resistance regulators"/>
    <property type="match status" value="1"/>
</dbReference>
<dbReference type="Pfam" id="PF13411">
    <property type="entry name" value="MerR_1"/>
    <property type="match status" value="1"/>
</dbReference>
<dbReference type="OrthoDB" id="9814833at2"/>
<dbReference type="SUPFAM" id="SSF46955">
    <property type="entry name" value="Putative DNA-binding domain"/>
    <property type="match status" value="1"/>
</dbReference>
<gene>
    <name evidence="7" type="ORF">BBD40_23245</name>
    <name evidence="6" type="ORF">BBD41_09000</name>
</gene>
<dbReference type="Proteomes" id="UP000189059">
    <property type="component" value="Unassembled WGS sequence"/>
</dbReference>
<name>A0A1B2DY96_9BACL</name>
<evidence type="ECO:0000256" key="4">
    <source>
        <dbReference type="ARBA" id="ARBA00023163"/>
    </source>
</evidence>
<dbReference type="Pfam" id="PF07739">
    <property type="entry name" value="TipAS"/>
    <property type="match status" value="1"/>
</dbReference>
<dbReference type="InterPro" id="IPR009061">
    <property type="entry name" value="DNA-bd_dom_put_sf"/>
</dbReference>
<sequence>MLYTVKEVSTLSGVTVKALHHYHKIGLLMPAEISDAGYRLYGKRELERLQEILFYRELDIPLDKIKELLEGSQNRRTILSEQEELLAARLDRLGAVLGTLRKSMNELEGGQPMRPEEMFKGFDSDEAWKEALKEQNDYLKDAYDVDLLQDGQTQVNAADLNEQAAEASAFMTAMAESLTSGIKHDDERVQRLIGKHLAFLNAHGHSVTPADFAAQTKFFLQDDFHLRMLEEQQTGLAYYLHAAGEQYAALA</sequence>
<keyword evidence="2" id="KW-0238">DNA-binding</keyword>
<evidence type="ECO:0000313" key="7">
    <source>
        <dbReference type="EMBL" id="OOC58617.1"/>
    </source>
</evidence>
<dbReference type="EMBL" id="CP016809">
    <property type="protein sequence ID" value="ANY72716.1"/>
    <property type="molecule type" value="Genomic_DNA"/>
</dbReference>
<dbReference type="Gene3D" id="1.10.1660.10">
    <property type="match status" value="1"/>
</dbReference>
<keyword evidence="1" id="KW-0805">Transcription regulation</keyword>
<evidence type="ECO:0000256" key="2">
    <source>
        <dbReference type="ARBA" id="ARBA00023125"/>
    </source>
</evidence>
<dbReference type="PROSITE" id="PS50937">
    <property type="entry name" value="HTH_MERR_2"/>
    <property type="match status" value="1"/>
</dbReference>
<dbReference type="RefSeq" id="WP_077569519.1">
    <property type="nucleotide sequence ID" value="NZ_CP016809.1"/>
</dbReference>
<accession>A0A1B2DY96</accession>
<evidence type="ECO:0000313" key="8">
    <source>
        <dbReference type="Proteomes" id="UP000189059"/>
    </source>
</evidence>